<evidence type="ECO:0000256" key="1">
    <source>
        <dbReference type="ARBA" id="ARBA00004651"/>
    </source>
</evidence>
<evidence type="ECO:0000256" key="6">
    <source>
        <dbReference type="SAM" id="Phobius"/>
    </source>
</evidence>
<dbReference type="SUPFAM" id="SSF103473">
    <property type="entry name" value="MFS general substrate transporter"/>
    <property type="match status" value="1"/>
</dbReference>
<dbReference type="Proteomes" id="UP000683497">
    <property type="component" value="Chromosome"/>
</dbReference>
<feature type="transmembrane region" description="Helical" evidence="6">
    <location>
        <begin position="158"/>
        <end position="181"/>
    </location>
</feature>
<comment type="subcellular location">
    <subcellularLocation>
        <location evidence="1">Cell membrane</location>
        <topology evidence="1">Multi-pass membrane protein</topology>
    </subcellularLocation>
</comment>
<feature type="transmembrane region" description="Helical" evidence="6">
    <location>
        <begin position="98"/>
        <end position="123"/>
    </location>
</feature>
<evidence type="ECO:0000256" key="3">
    <source>
        <dbReference type="ARBA" id="ARBA00022692"/>
    </source>
</evidence>
<proteinExistence type="predicted"/>
<name>A0ABX8K173_9ENTR</name>
<evidence type="ECO:0000313" key="9">
    <source>
        <dbReference type="Proteomes" id="UP000683497"/>
    </source>
</evidence>
<dbReference type="Pfam" id="PF07690">
    <property type="entry name" value="MFS_1"/>
    <property type="match status" value="1"/>
</dbReference>
<dbReference type="InterPro" id="IPR011701">
    <property type="entry name" value="MFS"/>
</dbReference>
<dbReference type="Gene3D" id="1.20.1250.20">
    <property type="entry name" value="MFS general substrate transporter like domains"/>
    <property type="match status" value="1"/>
</dbReference>
<feature type="transmembrane region" description="Helical" evidence="6">
    <location>
        <begin position="241"/>
        <end position="260"/>
    </location>
</feature>
<feature type="transmembrane region" description="Helical" evidence="6">
    <location>
        <begin position="135"/>
        <end position="152"/>
    </location>
</feature>
<feature type="domain" description="Major facilitator superfamily (MFS) profile" evidence="7">
    <location>
        <begin position="4"/>
        <end position="374"/>
    </location>
</feature>
<dbReference type="PROSITE" id="PS50850">
    <property type="entry name" value="MFS"/>
    <property type="match status" value="1"/>
</dbReference>
<dbReference type="RefSeq" id="WP_207292200.1">
    <property type="nucleotide sequence ID" value="NZ_CP071383.1"/>
</dbReference>
<dbReference type="PANTHER" id="PTHR43124">
    <property type="entry name" value="PURINE EFFLUX PUMP PBUE"/>
    <property type="match status" value="1"/>
</dbReference>
<gene>
    <name evidence="8" type="ORF">KQ929_05225</name>
</gene>
<evidence type="ECO:0000256" key="2">
    <source>
        <dbReference type="ARBA" id="ARBA00022475"/>
    </source>
</evidence>
<dbReference type="InterPro" id="IPR036259">
    <property type="entry name" value="MFS_trans_sf"/>
</dbReference>
<feature type="transmembrane region" description="Helical" evidence="6">
    <location>
        <begin position="202"/>
        <end position="221"/>
    </location>
</feature>
<dbReference type="InterPro" id="IPR050189">
    <property type="entry name" value="MFS_Efflux_Transporters"/>
</dbReference>
<feature type="transmembrane region" description="Helical" evidence="6">
    <location>
        <begin position="46"/>
        <end position="66"/>
    </location>
</feature>
<keyword evidence="2" id="KW-1003">Cell membrane</keyword>
<dbReference type="InterPro" id="IPR020846">
    <property type="entry name" value="MFS_dom"/>
</dbReference>
<reference evidence="8 9" key="1">
    <citation type="submission" date="2021-06" db="EMBL/GenBank/DDBJ databases">
        <title>Leclercia pneumoniae sp. nov.</title>
        <authorList>
            <person name="Hoenemann M."/>
            <person name="Viehweger A."/>
            <person name="Dietze N."/>
        </authorList>
    </citation>
    <scope>NUCLEOTIDE SEQUENCE [LARGE SCALE GENOMIC DNA]</scope>
    <source>
        <strain evidence="9">49125</strain>
    </source>
</reference>
<sequence>MKKSMAFAFSGFVLIAVTYGMARFSWGIMLPDIKQAIPLSMETAGLIAACSYAAYCLSVLFASLLTNRFGARFTTSLAAITAAVGLLILAVSPSPLCLAIGLFIAGLSSGLASPSLAGAVSAVIPPERNTQVNTVINAGTSGGIILSVPILFFLPGGWRFACVAFALLALLCLIPVWRFLPAGKAPQAAVQQGWRAQLAKPAMMRLLLIAFVSGIASAAWWSFGPELLQRHTGLESGTTNILWLISGGAGIAAVLTGSVAQRTGMRVVYRGSQIFMAVSLILLALIHGFSGWLIPAVALNGAGYVILSGVLLVQGAAIVASAPAMGVSLAFLMLAVGQIVGAIVFGQLYGAIGAAGALMSFSALSWLMLCVTPGGDTPTD</sequence>
<evidence type="ECO:0000256" key="4">
    <source>
        <dbReference type="ARBA" id="ARBA00022989"/>
    </source>
</evidence>
<evidence type="ECO:0000313" key="8">
    <source>
        <dbReference type="EMBL" id="QWW80644.1"/>
    </source>
</evidence>
<evidence type="ECO:0000259" key="7">
    <source>
        <dbReference type="PROSITE" id="PS50850"/>
    </source>
</evidence>
<dbReference type="EMBL" id="CP076838">
    <property type="protein sequence ID" value="QWW80644.1"/>
    <property type="molecule type" value="Genomic_DNA"/>
</dbReference>
<protein>
    <submittedName>
        <fullName evidence="8">MFS transporter</fullName>
    </submittedName>
</protein>
<feature type="transmembrane region" description="Helical" evidence="6">
    <location>
        <begin position="73"/>
        <end position="92"/>
    </location>
</feature>
<feature type="transmembrane region" description="Helical" evidence="6">
    <location>
        <begin position="267"/>
        <end position="286"/>
    </location>
</feature>
<dbReference type="PANTHER" id="PTHR43124:SF3">
    <property type="entry name" value="CHLORAMPHENICOL EFFLUX PUMP RV0191"/>
    <property type="match status" value="1"/>
</dbReference>
<keyword evidence="5 6" id="KW-0472">Membrane</keyword>
<accession>A0ABX8K173</accession>
<organism evidence="8 9">
    <name type="scientific">Leclercia pneumoniae</name>
    <dbReference type="NCBI Taxonomy" id="2815358"/>
    <lineage>
        <taxon>Bacteria</taxon>
        <taxon>Pseudomonadati</taxon>
        <taxon>Pseudomonadota</taxon>
        <taxon>Gammaproteobacteria</taxon>
        <taxon>Enterobacterales</taxon>
        <taxon>Enterobacteriaceae</taxon>
        <taxon>Leclercia</taxon>
    </lineage>
</organism>
<keyword evidence="9" id="KW-1185">Reference proteome</keyword>
<keyword evidence="3 6" id="KW-0812">Transmembrane</keyword>
<evidence type="ECO:0000256" key="5">
    <source>
        <dbReference type="ARBA" id="ARBA00023136"/>
    </source>
</evidence>
<keyword evidence="4 6" id="KW-1133">Transmembrane helix</keyword>